<dbReference type="Pfam" id="PF00491">
    <property type="entry name" value="Arginase"/>
    <property type="match status" value="1"/>
</dbReference>
<protein>
    <submittedName>
        <fullName evidence="6">Formimidoylglutamase</fullName>
    </submittedName>
</protein>
<evidence type="ECO:0000256" key="4">
    <source>
        <dbReference type="ARBA" id="ARBA00023211"/>
    </source>
</evidence>
<evidence type="ECO:0000256" key="1">
    <source>
        <dbReference type="ARBA" id="ARBA00022723"/>
    </source>
</evidence>
<dbReference type="Proteomes" id="UP001203212">
    <property type="component" value="Unassembled WGS sequence"/>
</dbReference>
<dbReference type="InterPro" id="IPR023696">
    <property type="entry name" value="Ureohydrolase_dom_sf"/>
</dbReference>
<accession>A0ABT0KZ84</accession>
<dbReference type="EMBL" id="JAKILK010000002">
    <property type="protein sequence ID" value="MCL1116497.1"/>
    <property type="molecule type" value="Genomic_DNA"/>
</dbReference>
<sequence length="348" mass="37625">MPMLTMFNKADIASLVNRRDGETKLGEQFLFLDTTSINQNDISVALKHAVAQGAKFAIIGISEDIGPRANLGRGGSDDAFTASLNQFANLQSNRFCQGNQCLVVGIISPDNLLADNSDTEALRQATAELDIQVITFMSQIFAAGLEPIVIGGGHNNAFGLLTAAKQTFNQPMAAVNLDPHSDFRPREGRHSGNGFSYAAANGALDHYHILGLHELKNSEATLEQLSLFGASWHSFQQIWVRREINLDSALSQICKELNNTNLPVGLELDVDAIAKMPSSASTFAGVPLLDACHYVYRVAKQCECAYLHLAEAAPQCHEAGLSAGYRDVGQGISELIYSYIQGRKAKLS</sequence>
<keyword evidence="3" id="KW-0369">Histidine metabolism</keyword>
<keyword evidence="1" id="KW-0479">Metal-binding</keyword>
<proteinExistence type="inferred from homology"/>
<gene>
    <name evidence="6" type="ORF">L2689_04465</name>
</gene>
<organism evidence="6 7">
    <name type="scientific">Shewanella aestuarii</name>
    <dbReference type="NCBI Taxonomy" id="1028752"/>
    <lineage>
        <taxon>Bacteria</taxon>
        <taxon>Pseudomonadati</taxon>
        <taxon>Pseudomonadota</taxon>
        <taxon>Gammaproteobacteria</taxon>
        <taxon>Alteromonadales</taxon>
        <taxon>Shewanellaceae</taxon>
        <taxon>Shewanella</taxon>
    </lineage>
</organism>
<dbReference type="Gene3D" id="3.40.800.10">
    <property type="entry name" value="Ureohydrolase domain"/>
    <property type="match status" value="1"/>
</dbReference>
<evidence type="ECO:0000313" key="7">
    <source>
        <dbReference type="Proteomes" id="UP001203212"/>
    </source>
</evidence>
<evidence type="ECO:0000256" key="2">
    <source>
        <dbReference type="ARBA" id="ARBA00022801"/>
    </source>
</evidence>
<dbReference type="PANTHER" id="PTHR11358:SF35">
    <property type="entry name" value="FORMIMIDOYLGLUTAMASE"/>
    <property type="match status" value="1"/>
</dbReference>
<evidence type="ECO:0000256" key="5">
    <source>
        <dbReference type="PROSITE-ProRule" id="PRU00742"/>
    </source>
</evidence>
<dbReference type="CDD" id="cd09988">
    <property type="entry name" value="Formimidoylglutamase"/>
    <property type="match status" value="1"/>
</dbReference>
<comment type="caution">
    <text evidence="6">The sequence shown here is derived from an EMBL/GenBank/DDBJ whole genome shotgun (WGS) entry which is preliminary data.</text>
</comment>
<name>A0ABT0KZ84_9GAMM</name>
<dbReference type="InterPro" id="IPR006035">
    <property type="entry name" value="Ureohydrolase"/>
</dbReference>
<dbReference type="PROSITE" id="PS51409">
    <property type="entry name" value="ARGINASE_2"/>
    <property type="match status" value="1"/>
</dbReference>
<keyword evidence="4" id="KW-0464">Manganese</keyword>
<dbReference type="RefSeq" id="WP_188840081.1">
    <property type="nucleotide sequence ID" value="NZ_BMOT01000002.1"/>
</dbReference>
<dbReference type="SUPFAM" id="SSF52768">
    <property type="entry name" value="Arginase/deacetylase"/>
    <property type="match status" value="1"/>
</dbReference>
<reference evidence="6 7" key="1">
    <citation type="submission" date="2022-01" db="EMBL/GenBank/DDBJ databases">
        <title>Whole genome-based taxonomy of the Shewanellaceae.</title>
        <authorList>
            <person name="Martin-Rodriguez A.J."/>
        </authorList>
    </citation>
    <scope>NUCLEOTIDE SEQUENCE [LARGE SCALE GENOMIC DNA]</scope>
    <source>
        <strain evidence="6 7">JCM 17801</strain>
    </source>
</reference>
<evidence type="ECO:0000256" key="3">
    <source>
        <dbReference type="ARBA" id="ARBA00022808"/>
    </source>
</evidence>
<evidence type="ECO:0000313" key="6">
    <source>
        <dbReference type="EMBL" id="MCL1116497.1"/>
    </source>
</evidence>
<dbReference type="PANTHER" id="PTHR11358">
    <property type="entry name" value="ARGINASE/AGMATINASE"/>
    <property type="match status" value="1"/>
</dbReference>
<keyword evidence="7" id="KW-1185">Reference proteome</keyword>
<keyword evidence="2" id="KW-0378">Hydrolase</keyword>
<comment type="similarity">
    <text evidence="5">Belongs to the arginase family.</text>
</comment>